<keyword evidence="2" id="KW-1185">Reference proteome</keyword>
<reference evidence="2" key="1">
    <citation type="journal article" date="2022" name="Mol. Ecol. Resour.">
        <title>The genomes of chicory, endive, great burdock and yacon provide insights into Asteraceae palaeo-polyploidization history and plant inulin production.</title>
        <authorList>
            <person name="Fan W."/>
            <person name="Wang S."/>
            <person name="Wang H."/>
            <person name="Wang A."/>
            <person name="Jiang F."/>
            <person name="Liu H."/>
            <person name="Zhao H."/>
            <person name="Xu D."/>
            <person name="Zhang Y."/>
        </authorList>
    </citation>
    <scope>NUCLEOTIDE SEQUENCE [LARGE SCALE GENOMIC DNA]</scope>
    <source>
        <strain evidence="2">cv. Punajuju</strain>
    </source>
</reference>
<organism evidence="1 2">
    <name type="scientific">Cichorium intybus</name>
    <name type="common">Chicory</name>
    <dbReference type="NCBI Taxonomy" id="13427"/>
    <lineage>
        <taxon>Eukaryota</taxon>
        <taxon>Viridiplantae</taxon>
        <taxon>Streptophyta</taxon>
        <taxon>Embryophyta</taxon>
        <taxon>Tracheophyta</taxon>
        <taxon>Spermatophyta</taxon>
        <taxon>Magnoliopsida</taxon>
        <taxon>eudicotyledons</taxon>
        <taxon>Gunneridae</taxon>
        <taxon>Pentapetalae</taxon>
        <taxon>asterids</taxon>
        <taxon>campanulids</taxon>
        <taxon>Asterales</taxon>
        <taxon>Asteraceae</taxon>
        <taxon>Cichorioideae</taxon>
        <taxon>Cichorieae</taxon>
        <taxon>Cichoriinae</taxon>
        <taxon>Cichorium</taxon>
    </lineage>
</organism>
<comment type="caution">
    <text evidence="1">The sequence shown here is derived from an EMBL/GenBank/DDBJ whole genome shotgun (WGS) entry which is preliminary data.</text>
</comment>
<sequence length="120" mass="14156">MKKVVTDVSPNQPRWTCRKKDIHPEFYDDAKVYCSGNHVVDMSSNEYNWKGYKRLFEKVRELYRSSIKPRATRYSRSTEGVEKVFDEMSKNSSELYKEQSVTSMMYMARSRISAAAYNIL</sequence>
<accession>A0ACB9F5T2</accession>
<dbReference type="Proteomes" id="UP001055811">
    <property type="component" value="Linkage Group LG03"/>
</dbReference>
<evidence type="ECO:0000313" key="2">
    <source>
        <dbReference type="Proteomes" id="UP001055811"/>
    </source>
</evidence>
<name>A0ACB9F5T2_CICIN</name>
<dbReference type="EMBL" id="CM042011">
    <property type="protein sequence ID" value="KAI3766261.1"/>
    <property type="molecule type" value="Genomic_DNA"/>
</dbReference>
<protein>
    <submittedName>
        <fullName evidence="1">Uncharacterized protein</fullName>
    </submittedName>
</protein>
<evidence type="ECO:0000313" key="1">
    <source>
        <dbReference type="EMBL" id="KAI3766261.1"/>
    </source>
</evidence>
<reference evidence="1 2" key="2">
    <citation type="journal article" date="2022" name="Mol. Ecol. Resour.">
        <title>The genomes of chicory, endive, great burdock and yacon provide insights into Asteraceae paleo-polyploidization history and plant inulin production.</title>
        <authorList>
            <person name="Fan W."/>
            <person name="Wang S."/>
            <person name="Wang H."/>
            <person name="Wang A."/>
            <person name="Jiang F."/>
            <person name="Liu H."/>
            <person name="Zhao H."/>
            <person name="Xu D."/>
            <person name="Zhang Y."/>
        </authorList>
    </citation>
    <scope>NUCLEOTIDE SEQUENCE [LARGE SCALE GENOMIC DNA]</scope>
    <source>
        <strain evidence="2">cv. Punajuju</strain>
        <tissue evidence="1">Leaves</tissue>
    </source>
</reference>
<gene>
    <name evidence="1" type="ORF">L2E82_16314</name>
</gene>
<proteinExistence type="predicted"/>